<keyword evidence="2" id="KW-1185">Reference proteome</keyword>
<protein>
    <submittedName>
        <fullName evidence="1">Uncharacterized protein</fullName>
    </submittedName>
</protein>
<proteinExistence type="predicted"/>
<dbReference type="AlphaFoldDB" id="A0A8T1TEE3"/>
<organism evidence="1 2">
    <name type="scientific">Chelydra serpentina</name>
    <name type="common">Snapping turtle</name>
    <name type="synonym">Testudo serpentina</name>
    <dbReference type="NCBI Taxonomy" id="8475"/>
    <lineage>
        <taxon>Eukaryota</taxon>
        <taxon>Metazoa</taxon>
        <taxon>Chordata</taxon>
        <taxon>Craniata</taxon>
        <taxon>Vertebrata</taxon>
        <taxon>Euteleostomi</taxon>
        <taxon>Archelosauria</taxon>
        <taxon>Testudinata</taxon>
        <taxon>Testudines</taxon>
        <taxon>Cryptodira</taxon>
        <taxon>Durocryptodira</taxon>
        <taxon>Americhelydia</taxon>
        <taxon>Chelydroidea</taxon>
        <taxon>Chelydridae</taxon>
        <taxon>Chelydra</taxon>
    </lineage>
</organism>
<name>A0A8T1TEE3_CHESE</name>
<dbReference type="EMBL" id="JAHGAV010000010">
    <property type="protein sequence ID" value="KAG6939651.1"/>
    <property type="molecule type" value="Genomic_DNA"/>
</dbReference>
<reference evidence="1 2" key="1">
    <citation type="journal article" date="2020" name="G3 (Bethesda)">
        <title>Draft Genome of the Common Snapping Turtle, Chelydra serpentina, a Model for Phenotypic Plasticity in Reptiles.</title>
        <authorList>
            <person name="Das D."/>
            <person name="Singh S.K."/>
            <person name="Bierstedt J."/>
            <person name="Erickson A."/>
            <person name="Galli G.L.J."/>
            <person name="Crossley D.A. 2nd"/>
            <person name="Rhen T."/>
        </authorList>
    </citation>
    <scope>NUCLEOTIDE SEQUENCE [LARGE SCALE GENOMIC DNA]</scope>
    <source>
        <strain evidence="1">KW</strain>
    </source>
</reference>
<evidence type="ECO:0000313" key="1">
    <source>
        <dbReference type="EMBL" id="KAG6939651.1"/>
    </source>
</evidence>
<gene>
    <name evidence="1" type="ORF">G0U57_000804</name>
</gene>
<feature type="non-terminal residue" evidence="1">
    <location>
        <position position="1"/>
    </location>
</feature>
<sequence>EYSILCKLIRRKLKDDFENFQKEKLLKTAESRKTCKRELTQYRLNRERRKARRYNFTETIHRLPRNGYEQDQLEEWCQHKQREIISTQICRRHCTNCRKHQPTAEHA</sequence>
<accession>A0A8T1TEE3</accession>
<feature type="non-terminal residue" evidence="1">
    <location>
        <position position="107"/>
    </location>
</feature>
<dbReference type="Proteomes" id="UP000765507">
    <property type="component" value="Unassembled WGS sequence"/>
</dbReference>
<comment type="caution">
    <text evidence="1">The sequence shown here is derived from an EMBL/GenBank/DDBJ whole genome shotgun (WGS) entry which is preliminary data.</text>
</comment>
<evidence type="ECO:0000313" key="2">
    <source>
        <dbReference type="Proteomes" id="UP000765507"/>
    </source>
</evidence>